<comment type="similarity">
    <text evidence="1">Belongs to the short-chain dehydrogenases/reductases (SDR) family.</text>
</comment>
<dbReference type="EMBL" id="CP087164">
    <property type="protein sequence ID" value="UGS33818.1"/>
    <property type="molecule type" value="Genomic_DNA"/>
</dbReference>
<feature type="domain" description="Ketoreductase" evidence="3">
    <location>
        <begin position="4"/>
        <end position="184"/>
    </location>
</feature>
<dbReference type="PRINTS" id="PR00081">
    <property type="entry name" value="GDHRDH"/>
</dbReference>
<accession>A0A9E6XTN9</accession>
<evidence type="ECO:0000259" key="3">
    <source>
        <dbReference type="SMART" id="SM00822"/>
    </source>
</evidence>
<dbReference type="FunFam" id="3.40.50.720:FF:000173">
    <property type="entry name" value="3-oxoacyl-[acyl-carrier protein] reductase"/>
    <property type="match status" value="1"/>
</dbReference>
<dbReference type="InterPro" id="IPR057326">
    <property type="entry name" value="KR_dom"/>
</dbReference>
<dbReference type="Proteomes" id="UP001162834">
    <property type="component" value="Chromosome"/>
</dbReference>
<protein>
    <submittedName>
        <fullName evidence="4">3-oxoacyl-[acyl-carrier-protein] reductase FabG</fullName>
        <ecNumber evidence="4">1.1.1.100</ecNumber>
    </submittedName>
</protein>
<keyword evidence="5" id="KW-1185">Reference proteome</keyword>
<evidence type="ECO:0000256" key="1">
    <source>
        <dbReference type="ARBA" id="ARBA00006484"/>
    </source>
</evidence>
<dbReference type="GO" id="GO:0030497">
    <property type="term" value="P:fatty acid elongation"/>
    <property type="evidence" value="ECO:0007669"/>
    <property type="project" value="TreeGrafter"/>
</dbReference>
<gene>
    <name evidence="4" type="primary">fabG_4</name>
    <name evidence="4" type="ORF">DSM104329_00183</name>
</gene>
<dbReference type="GO" id="GO:0004316">
    <property type="term" value="F:3-oxoacyl-[acyl-carrier-protein] reductase (NADPH) activity"/>
    <property type="evidence" value="ECO:0007669"/>
    <property type="project" value="UniProtKB-EC"/>
</dbReference>
<dbReference type="NCBIfam" id="NF009466">
    <property type="entry name" value="PRK12826.1-2"/>
    <property type="match status" value="1"/>
</dbReference>
<dbReference type="AlphaFoldDB" id="A0A9E6XTN9"/>
<name>A0A9E6XTN9_9ACTN</name>
<dbReference type="SMART" id="SM00822">
    <property type="entry name" value="PKS_KR"/>
    <property type="match status" value="1"/>
</dbReference>
<dbReference type="Pfam" id="PF13561">
    <property type="entry name" value="adh_short_C2"/>
    <property type="match status" value="1"/>
</dbReference>
<dbReference type="PRINTS" id="PR00080">
    <property type="entry name" value="SDRFAMILY"/>
</dbReference>
<dbReference type="InterPro" id="IPR020904">
    <property type="entry name" value="Sc_DH/Rdtase_CS"/>
</dbReference>
<dbReference type="PROSITE" id="PS00061">
    <property type="entry name" value="ADH_SHORT"/>
    <property type="match status" value="1"/>
</dbReference>
<reference evidence="4" key="1">
    <citation type="journal article" date="2022" name="Int. J. Syst. Evol. Microbiol.">
        <title>Pseudomonas aegrilactucae sp. nov. and Pseudomonas morbosilactucae sp. nov., pathogens causing bacterial rot of lettuce in Japan.</title>
        <authorList>
            <person name="Sawada H."/>
            <person name="Fujikawa T."/>
            <person name="Satou M."/>
        </authorList>
    </citation>
    <scope>NUCLEOTIDE SEQUENCE</scope>
    <source>
        <strain evidence="4">0166_1</strain>
    </source>
</reference>
<dbReference type="InterPro" id="IPR002347">
    <property type="entry name" value="SDR_fam"/>
</dbReference>
<evidence type="ECO:0000256" key="2">
    <source>
        <dbReference type="ARBA" id="ARBA00023002"/>
    </source>
</evidence>
<dbReference type="RefSeq" id="WP_259313510.1">
    <property type="nucleotide sequence ID" value="NZ_CP087164.1"/>
</dbReference>
<evidence type="ECO:0000313" key="5">
    <source>
        <dbReference type="Proteomes" id="UP001162834"/>
    </source>
</evidence>
<sequence length="246" mass="24645">MSRRVALVTGAGRGIGEAIARELARRGDHVVVADIDEAAAGRVAAAIAADGASARAAAVDVGDADAIDALIAATLDRDGPPDVLVNNAARTVPRSLWDIDPEEWDAVLGVNLRGVFLLSRAAAIPMRERGRGRIVNLASLAGQQGGVAGGAHYAASKAGVLVLTKVLAAELAGSGVTVNAVAPAAVEGPVMDSLPAERVAEIAARVPVGRLGTPADVAAAVAFLAADEAAFITGATLDVNGGLFMR</sequence>
<proteinExistence type="inferred from homology"/>
<evidence type="ECO:0000313" key="4">
    <source>
        <dbReference type="EMBL" id="UGS33818.1"/>
    </source>
</evidence>
<dbReference type="PANTHER" id="PTHR42760">
    <property type="entry name" value="SHORT-CHAIN DEHYDROGENASES/REDUCTASES FAMILY MEMBER"/>
    <property type="match status" value="1"/>
</dbReference>
<dbReference type="InterPro" id="IPR036291">
    <property type="entry name" value="NAD(P)-bd_dom_sf"/>
</dbReference>
<dbReference type="NCBIfam" id="NF005559">
    <property type="entry name" value="PRK07231.1"/>
    <property type="match status" value="1"/>
</dbReference>
<organism evidence="4 5">
    <name type="scientific">Capillimicrobium parvum</name>
    <dbReference type="NCBI Taxonomy" id="2884022"/>
    <lineage>
        <taxon>Bacteria</taxon>
        <taxon>Bacillati</taxon>
        <taxon>Actinomycetota</taxon>
        <taxon>Thermoleophilia</taxon>
        <taxon>Solirubrobacterales</taxon>
        <taxon>Capillimicrobiaceae</taxon>
        <taxon>Capillimicrobium</taxon>
    </lineage>
</organism>
<dbReference type="SUPFAM" id="SSF51735">
    <property type="entry name" value="NAD(P)-binding Rossmann-fold domains"/>
    <property type="match status" value="1"/>
</dbReference>
<dbReference type="EC" id="1.1.1.100" evidence="4"/>
<dbReference type="PANTHER" id="PTHR42760:SF40">
    <property type="entry name" value="3-OXOACYL-[ACYL-CARRIER-PROTEIN] REDUCTASE, CHLOROPLASTIC"/>
    <property type="match status" value="1"/>
</dbReference>
<dbReference type="Gene3D" id="3.40.50.720">
    <property type="entry name" value="NAD(P)-binding Rossmann-like Domain"/>
    <property type="match status" value="1"/>
</dbReference>
<dbReference type="KEGG" id="sbae:DSM104329_00183"/>
<keyword evidence="2 4" id="KW-0560">Oxidoreductase</keyword>